<sequence length="75" mass="8637">MQTSLYDLTQAINDLQNREDLDPEIIKDTLDSLQDSRDKKIENIATWIDSLQANVDFNKNKKLKKLKNSTKAKAT</sequence>
<evidence type="ECO:0000313" key="2">
    <source>
        <dbReference type="Proteomes" id="UP000286974"/>
    </source>
</evidence>
<dbReference type="OrthoDB" id="2168866at2"/>
<accession>A0A401FPC1</accession>
<dbReference type="EMBL" id="BEXA01000008">
    <property type="protein sequence ID" value="GAY74239.1"/>
    <property type="molecule type" value="Genomic_DNA"/>
</dbReference>
<comment type="caution">
    <text evidence="1">The sequence shown here is derived from an EMBL/GenBank/DDBJ whole genome shotgun (WGS) entry which is preliminary data.</text>
</comment>
<keyword evidence="2" id="KW-1185">Reference proteome</keyword>
<reference evidence="1 2" key="1">
    <citation type="submission" date="2017-11" db="EMBL/GenBank/DDBJ databases">
        <title>Draft Genome Sequence of Lactobacillus curieae NBRC 111893 isolated from Koso, a Japanese sugar-Vegetable Fermented Beverage.</title>
        <authorList>
            <person name="Chiou T.Y."/>
            <person name="Oshima K."/>
            <person name="Suda W."/>
            <person name="Hattori M."/>
            <person name="Takahashi T."/>
        </authorList>
    </citation>
    <scope>NUCLEOTIDE SEQUENCE [LARGE SCALE GENOMIC DNA]</scope>
    <source>
        <strain evidence="1 2">NBRC111893</strain>
    </source>
</reference>
<name>A0A401FPC1_9LACO</name>
<dbReference type="AlphaFoldDB" id="A0A401FPC1"/>
<dbReference type="RefSeq" id="WP_125008915.1">
    <property type="nucleotide sequence ID" value="NZ_BEXA01000008.1"/>
</dbReference>
<dbReference type="Pfam" id="PF05565">
    <property type="entry name" value="Sipho_Gp157"/>
    <property type="match status" value="1"/>
</dbReference>
<protein>
    <submittedName>
        <fullName evidence="1">Uncharacterized protein</fullName>
    </submittedName>
</protein>
<gene>
    <name evidence="1" type="ORF">NBRC111893_2385</name>
</gene>
<dbReference type="InterPro" id="IPR008840">
    <property type="entry name" value="Sipho_Gp157"/>
</dbReference>
<evidence type="ECO:0000313" key="1">
    <source>
        <dbReference type="EMBL" id="GAY74239.1"/>
    </source>
</evidence>
<organism evidence="1 2">
    <name type="scientific">Lentilactobacillus kosonis</name>
    <dbReference type="NCBI Taxonomy" id="2810561"/>
    <lineage>
        <taxon>Bacteria</taxon>
        <taxon>Bacillati</taxon>
        <taxon>Bacillota</taxon>
        <taxon>Bacilli</taxon>
        <taxon>Lactobacillales</taxon>
        <taxon>Lactobacillaceae</taxon>
        <taxon>Lentilactobacillus</taxon>
    </lineage>
</organism>
<dbReference type="Proteomes" id="UP000286974">
    <property type="component" value="Unassembled WGS sequence"/>
</dbReference>
<proteinExistence type="predicted"/>